<reference evidence="2" key="1">
    <citation type="submission" date="2018-08" db="EMBL/GenBank/DDBJ databases">
        <authorList>
            <person name="Ferrada E.E."/>
            <person name="Latorre B.A."/>
        </authorList>
    </citation>
    <scope>NUCLEOTIDE SEQUENCE</scope>
    <source>
        <strain evidence="2">Paenibacillus B-LR1</strain>
    </source>
</reference>
<reference evidence="3" key="2">
    <citation type="submission" date="2018-08" db="EMBL/GenBank/DDBJ databases">
        <authorList>
            <person name="Chevrot R."/>
        </authorList>
    </citation>
    <scope>NUCLEOTIDE SEQUENCE [LARGE SCALE GENOMIC DNA]</scope>
</reference>
<dbReference type="EMBL" id="LS992241">
    <property type="protein sequence ID" value="SYX87696.1"/>
    <property type="molecule type" value="Genomic_DNA"/>
</dbReference>
<evidence type="ECO:0000313" key="3">
    <source>
        <dbReference type="Proteomes" id="UP000304148"/>
    </source>
</evidence>
<evidence type="ECO:0000313" key="1">
    <source>
        <dbReference type="EMBL" id="SYX85944.1"/>
    </source>
</evidence>
<organism evidence="2 3">
    <name type="scientific">Paenibacillus alvei</name>
    <name type="common">Bacillus alvei</name>
    <dbReference type="NCBI Taxonomy" id="44250"/>
    <lineage>
        <taxon>Bacteria</taxon>
        <taxon>Bacillati</taxon>
        <taxon>Bacillota</taxon>
        <taxon>Bacilli</taxon>
        <taxon>Bacillales</taxon>
        <taxon>Paenibacillaceae</taxon>
        <taxon>Paenibacillus</taxon>
    </lineage>
</organism>
<dbReference type="Proteomes" id="UP000304148">
    <property type="component" value="Chromosome"/>
</dbReference>
<accession>A0A383RN07</accession>
<proteinExistence type="predicted"/>
<gene>
    <name evidence="1" type="ORF">PBLR_14366</name>
    <name evidence="2" type="ORF">PBLR_20040</name>
</gene>
<name>A0A383RN07_PAEAL</name>
<evidence type="ECO:0000313" key="2">
    <source>
        <dbReference type="EMBL" id="SYX87696.1"/>
    </source>
</evidence>
<dbReference type="EMBL" id="LS992241">
    <property type="protein sequence ID" value="SYX85944.1"/>
    <property type="molecule type" value="Genomic_DNA"/>
</dbReference>
<sequence>MKKYVVRLRVKELMKAQIDKDITTDKDLADLLNVNVTQVWRTKLPITHEKYNTPGNQFIAGVMEVFGGRFDDFFYIEEVDDPRKTKQRATA</sequence>
<dbReference type="AlphaFoldDB" id="A0A383RN07"/>
<evidence type="ECO:0008006" key="4">
    <source>
        <dbReference type="Google" id="ProtNLM"/>
    </source>
</evidence>
<dbReference type="GeneID" id="77291851"/>
<dbReference type="RefSeq" id="WP_005542533.1">
    <property type="nucleotide sequence ID" value="NZ_JAMDLX010000224.1"/>
</dbReference>
<protein>
    <recommendedName>
        <fullName evidence="4">HTH cro/C1-type domain-containing protein</fullName>
    </recommendedName>
</protein>